<keyword evidence="1" id="KW-0812">Transmembrane</keyword>
<feature type="transmembrane region" description="Helical" evidence="1">
    <location>
        <begin position="101"/>
        <end position="123"/>
    </location>
</feature>
<dbReference type="EMBL" id="MCFD01000015">
    <property type="protein sequence ID" value="ORX66642.1"/>
    <property type="molecule type" value="Genomic_DNA"/>
</dbReference>
<dbReference type="GeneID" id="63808606"/>
<gene>
    <name evidence="2" type="ORF">DL89DRAFT_65794</name>
</gene>
<organism evidence="2 3">
    <name type="scientific">Linderina pennispora</name>
    <dbReference type="NCBI Taxonomy" id="61395"/>
    <lineage>
        <taxon>Eukaryota</taxon>
        <taxon>Fungi</taxon>
        <taxon>Fungi incertae sedis</taxon>
        <taxon>Zoopagomycota</taxon>
        <taxon>Kickxellomycotina</taxon>
        <taxon>Kickxellomycetes</taxon>
        <taxon>Kickxellales</taxon>
        <taxon>Kickxellaceae</taxon>
        <taxon>Linderina</taxon>
    </lineage>
</organism>
<sequence length="160" mass="17684">MPDLICDCFPVASASFISWPCCQRNSHACLFHTHNAGECVSAIDPQLSQQYVPSHLSLSPSHGRYSTPASPLVLLALLLASSHPAILLFSCTFVYSMCSLIKIIDCLVIVSLAFNTIVLLMIAHGDIKPERKICRSPFVDETSYPVHDDDSSIQFRCWNI</sequence>
<name>A0A1Y1VZH4_9FUNG</name>
<keyword evidence="1" id="KW-1133">Transmembrane helix</keyword>
<reference evidence="2 3" key="1">
    <citation type="submission" date="2016-07" db="EMBL/GenBank/DDBJ databases">
        <title>Pervasive Adenine N6-methylation of Active Genes in Fungi.</title>
        <authorList>
            <consortium name="DOE Joint Genome Institute"/>
            <person name="Mondo S.J."/>
            <person name="Dannebaum R.O."/>
            <person name="Kuo R.C."/>
            <person name="Labutti K."/>
            <person name="Haridas S."/>
            <person name="Kuo A."/>
            <person name="Salamov A."/>
            <person name="Ahrendt S.R."/>
            <person name="Lipzen A."/>
            <person name="Sullivan W."/>
            <person name="Andreopoulos W.B."/>
            <person name="Clum A."/>
            <person name="Lindquist E."/>
            <person name="Daum C."/>
            <person name="Ramamoorthy G.K."/>
            <person name="Gryganskyi A."/>
            <person name="Culley D."/>
            <person name="Magnuson J.K."/>
            <person name="James T.Y."/>
            <person name="O'Malley M.A."/>
            <person name="Stajich J.E."/>
            <person name="Spatafora J.W."/>
            <person name="Visel A."/>
            <person name="Grigoriev I.V."/>
        </authorList>
    </citation>
    <scope>NUCLEOTIDE SEQUENCE [LARGE SCALE GENOMIC DNA]</scope>
    <source>
        <strain evidence="2 3">ATCC 12442</strain>
    </source>
</reference>
<feature type="transmembrane region" description="Helical" evidence="1">
    <location>
        <begin position="72"/>
        <end position="95"/>
    </location>
</feature>
<comment type="caution">
    <text evidence="2">The sequence shown here is derived from an EMBL/GenBank/DDBJ whole genome shotgun (WGS) entry which is preliminary data.</text>
</comment>
<dbReference type="Proteomes" id="UP000193922">
    <property type="component" value="Unassembled WGS sequence"/>
</dbReference>
<keyword evidence="3" id="KW-1185">Reference proteome</keyword>
<keyword evidence="1" id="KW-0472">Membrane</keyword>
<protein>
    <submittedName>
        <fullName evidence="2">Uncharacterized protein</fullName>
    </submittedName>
</protein>
<evidence type="ECO:0000313" key="3">
    <source>
        <dbReference type="Proteomes" id="UP000193922"/>
    </source>
</evidence>
<dbReference type="RefSeq" id="XP_040740630.1">
    <property type="nucleotide sequence ID" value="XM_040891958.1"/>
</dbReference>
<accession>A0A1Y1VZH4</accession>
<evidence type="ECO:0000256" key="1">
    <source>
        <dbReference type="SAM" id="Phobius"/>
    </source>
</evidence>
<proteinExistence type="predicted"/>
<evidence type="ECO:0000313" key="2">
    <source>
        <dbReference type="EMBL" id="ORX66642.1"/>
    </source>
</evidence>
<dbReference type="AlphaFoldDB" id="A0A1Y1VZH4"/>